<dbReference type="Pfam" id="PF00436">
    <property type="entry name" value="SSB"/>
    <property type="match status" value="1"/>
</dbReference>
<dbReference type="Proteomes" id="UP000464754">
    <property type="component" value="Chromosome"/>
</dbReference>
<reference evidence="4" key="1">
    <citation type="submission" date="2019-05" db="EMBL/GenBank/DDBJ databases">
        <title>Complete genome sequencing of Absiella argi strain JCM 30884.</title>
        <authorList>
            <person name="Sakamoto M."/>
            <person name="Murakami T."/>
            <person name="Mori H."/>
        </authorList>
    </citation>
    <scope>NUCLEOTIDE SEQUENCE [LARGE SCALE GENOMIC DNA]</scope>
    <source>
        <strain evidence="4">JCM 30884</strain>
    </source>
</reference>
<name>A0A6N4TJT1_9FIRM</name>
<dbReference type="RefSeq" id="WP_118277767.1">
    <property type="nucleotide sequence ID" value="NZ_AP019695.1"/>
</dbReference>
<sequence length="90" mass="10106">MNLVVLMGTLKVKPVLKESTQGNYYAEAKLEIERVGCESIKDEITITILNELAKEFVKEARENQMVAVKGMIHSDDGDYELIANKISFLS</sequence>
<gene>
    <name evidence="3" type="ORF">Aargi30884_15580</name>
</gene>
<dbReference type="AlphaFoldDB" id="A0A6N4TJT1"/>
<dbReference type="EMBL" id="AP019695">
    <property type="protein sequence ID" value="BBK22655.1"/>
    <property type="molecule type" value="Genomic_DNA"/>
</dbReference>
<dbReference type="SUPFAM" id="SSF50249">
    <property type="entry name" value="Nucleic acid-binding proteins"/>
    <property type="match status" value="1"/>
</dbReference>
<evidence type="ECO:0000256" key="2">
    <source>
        <dbReference type="PROSITE-ProRule" id="PRU00252"/>
    </source>
</evidence>
<keyword evidence="1 2" id="KW-0238">DNA-binding</keyword>
<evidence type="ECO:0000313" key="4">
    <source>
        <dbReference type="Proteomes" id="UP000464754"/>
    </source>
</evidence>
<evidence type="ECO:0008006" key="5">
    <source>
        <dbReference type="Google" id="ProtNLM"/>
    </source>
</evidence>
<evidence type="ECO:0000256" key="1">
    <source>
        <dbReference type="ARBA" id="ARBA00023125"/>
    </source>
</evidence>
<proteinExistence type="predicted"/>
<dbReference type="KEGG" id="aarg:Aargi30884_15580"/>
<dbReference type="InterPro" id="IPR012340">
    <property type="entry name" value="NA-bd_OB-fold"/>
</dbReference>
<dbReference type="Gene3D" id="2.40.50.140">
    <property type="entry name" value="Nucleic acid-binding proteins"/>
    <property type="match status" value="1"/>
</dbReference>
<dbReference type="PROSITE" id="PS50935">
    <property type="entry name" value="SSB"/>
    <property type="match status" value="1"/>
</dbReference>
<keyword evidence="4" id="KW-1185">Reference proteome</keyword>
<accession>A0A6N4TJT1</accession>
<protein>
    <recommendedName>
        <fullName evidence="5">Single-stranded DNA-binding protein</fullName>
    </recommendedName>
</protein>
<evidence type="ECO:0000313" key="3">
    <source>
        <dbReference type="EMBL" id="BBK22655.1"/>
    </source>
</evidence>
<organism evidence="3 4">
    <name type="scientific">Amedibacterium intestinale</name>
    <dbReference type="NCBI Taxonomy" id="2583452"/>
    <lineage>
        <taxon>Bacteria</taxon>
        <taxon>Bacillati</taxon>
        <taxon>Bacillota</taxon>
        <taxon>Erysipelotrichia</taxon>
        <taxon>Erysipelotrichales</taxon>
        <taxon>Erysipelotrichaceae</taxon>
        <taxon>Amedibacterium</taxon>
    </lineage>
</organism>
<dbReference type="InterPro" id="IPR000424">
    <property type="entry name" value="Primosome_PriB/ssb"/>
</dbReference>
<dbReference type="GO" id="GO:0003697">
    <property type="term" value="F:single-stranded DNA binding"/>
    <property type="evidence" value="ECO:0007669"/>
    <property type="project" value="InterPro"/>
</dbReference>